<dbReference type="Gene3D" id="3.40.50.300">
    <property type="entry name" value="P-loop containing nucleotide triphosphate hydrolases"/>
    <property type="match status" value="1"/>
</dbReference>
<dbReference type="InterPro" id="IPR025669">
    <property type="entry name" value="AAA_dom"/>
</dbReference>
<dbReference type="InterPro" id="IPR027417">
    <property type="entry name" value="P-loop_NTPase"/>
</dbReference>
<dbReference type="Pfam" id="PF13614">
    <property type="entry name" value="AAA_31"/>
    <property type="match status" value="1"/>
</dbReference>
<dbReference type="FunFam" id="3.40.50.300:FF:000285">
    <property type="entry name" value="Sporulation initiation inhibitor Soj"/>
    <property type="match status" value="1"/>
</dbReference>
<name>X1GXZ4_9ZZZZ</name>
<feature type="domain" description="AAA" evidence="2">
    <location>
        <begin position="5"/>
        <end position="173"/>
    </location>
</feature>
<evidence type="ECO:0000259" key="2">
    <source>
        <dbReference type="Pfam" id="PF13614"/>
    </source>
</evidence>
<evidence type="ECO:0000313" key="3">
    <source>
        <dbReference type="EMBL" id="GAH46459.1"/>
    </source>
</evidence>
<dbReference type="InterPro" id="IPR050678">
    <property type="entry name" value="DNA_Partitioning_ATPase"/>
</dbReference>
<feature type="compositionally biased region" description="Basic and acidic residues" evidence="1">
    <location>
        <begin position="257"/>
        <end position="270"/>
    </location>
</feature>
<dbReference type="PANTHER" id="PTHR13696">
    <property type="entry name" value="P-LOOP CONTAINING NUCLEOSIDE TRIPHOSPHATE HYDROLASE"/>
    <property type="match status" value="1"/>
</dbReference>
<evidence type="ECO:0000256" key="1">
    <source>
        <dbReference type="SAM" id="MobiDB-lite"/>
    </source>
</evidence>
<feature type="region of interest" description="Disordered" evidence="1">
    <location>
        <begin position="257"/>
        <end position="279"/>
    </location>
</feature>
<dbReference type="SUPFAM" id="SSF52540">
    <property type="entry name" value="P-loop containing nucleoside triphosphate hydrolases"/>
    <property type="match status" value="1"/>
</dbReference>
<protein>
    <recommendedName>
        <fullName evidence="2">AAA domain-containing protein</fullName>
    </recommendedName>
</protein>
<feature type="non-terminal residue" evidence="3">
    <location>
        <position position="1"/>
    </location>
</feature>
<dbReference type="PANTHER" id="PTHR13696:SF99">
    <property type="entry name" value="COBYRINIC ACID AC-DIAMIDE SYNTHASE"/>
    <property type="match status" value="1"/>
</dbReference>
<reference evidence="3" key="1">
    <citation type="journal article" date="2014" name="Front. Microbiol.">
        <title>High frequency of phylogenetically diverse reductive dehalogenase-homologous genes in deep subseafloor sedimentary metagenomes.</title>
        <authorList>
            <person name="Kawai M."/>
            <person name="Futagami T."/>
            <person name="Toyoda A."/>
            <person name="Takaki Y."/>
            <person name="Nishi S."/>
            <person name="Hori S."/>
            <person name="Arai W."/>
            <person name="Tsubouchi T."/>
            <person name="Morono Y."/>
            <person name="Uchiyama I."/>
            <person name="Ito T."/>
            <person name="Fujiyama A."/>
            <person name="Inagaki F."/>
            <person name="Takami H."/>
        </authorList>
    </citation>
    <scope>NUCLEOTIDE SEQUENCE</scope>
    <source>
        <strain evidence="3">Expedition CK06-06</strain>
    </source>
</reference>
<gene>
    <name evidence="3" type="ORF">S03H2_12314</name>
</gene>
<sequence length="279" mass="30527">SRALRKVAIANQKGGCGKTTTAVNLAAALAKKGNRVLIVDLDPQGHTTLGFGHDPEILDKTIYHALTNPQIPISRVIISTKLEWLDLAPSNILLSGAELELTNILGREFVLSEQLRLVSDEYDVCVIDCPPSLGLLTLNALVASTDVIVPVQVNYYAMEGLKQLLETANIIRVHFHPCQVRILGLLLTFVENRTVFCRQIQQQIRDFFGDLVFDTVIHRTIRVAEAPSAGESVLTYAPESKGAAEYTALAKEISNPKRLAEETSDSRALAEEISNAKTT</sequence>
<dbReference type="AlphaFoldDB" id="X1GXZ4"/>
<organism evidence="3">
    <name type="scientific">marine sediment metagenome</name>
    <dbReference type="NCBI Taxonomy" id="412755"/>
    <lineage>
        <taxon>unclassified sequences</taxon>
        <taxon>metagenomes</taxon>
        <taxon>ecological metagenomes</taxon>
    </lineage>
</organism>
<accession>X1GXZ4</accession>
<comment type="caution">
    <text evidence="3">The sequence shown here is derived from an EMBL/GenBank/DDBJ whole genome shotgun (WGS) entry which is preliminary data.</text>
</comment>
<dbReference type="CDD" id="cd02042">
    <property type="entry name" value="ParAB_family"/>
    <property type="match status" value="1"/>
</dbReference>
<dbReference type="EMBL" id="BARU01006270">
    <property type="protein sequence ID" value="GAH46459.1"/>
    <property type="molecule type" value="Genomic_DNA"/>
</dbReference>
<proteinExistence type="predicted"/>